<feature type="compositionally biased region" description="Polar residues" evidence="1">
    <location>
        <begin position="236"/>
        <end position="268"/>
    </location>
</feature>
<feature type="region of interest" description="Disordered" evidence="1">
    <location>
        <begin position="201"/>
        <end position="325"/>
    </location>
</feature>
<proteinExistence type="predicted"/>
<feature type="compositionally biased region" description="Basic and acidic residues" evidence="1">
    <location>
        <begin position="110"/>
        <end position="123"/>
    </location>
</feature>
<feature type="compositionally biased region" description="Basic residues" evidence="1">
    <location>
        <begin position="293"/>
        <end position="309"/>
    </location>
</feature>
<feature type="region of interest" description="Disordered" evidence="1">
    <location>
        <begin position="110"/>
        <end position="174"/>
    </location>
</feature>
<gene>
    <name evidence="2" type="ORF">APAL1065_LOCUS2856</name>
</gene>
<reference evidence="2" key="1">
    <citation type="submission" date="2021-01" db="EMBL/GenBank/DDBJ databases">
        <authorList>
            <person name="Corre E."/>
            <person name="Pelletier E."/>
            <person name="Niang G."/>
            <person name="Scheremetjew M."/>
            <person name="Finn R."/>
            <person name="Kale V."/>
            <person name="Holt S."/>
            <person name="Cochrane G."/>
            <person name="Meng A."/>
            <person name="Brown T."/>
            <person name="Cohen L."/>
        </authorList>
    </citation>
    <scope>NUCLEOTIDE SEQUENCE</scope>
    <source>
        <strain evidence="2">CCMP125</strain>
    </source>
</reference>
<dbReference type="AlphaFoldDB" id="A0A7S2Y665"/>
<accession>A0A7S2Y665</accession>
<sequence>MQTNSNGAIAMACTAGDKLKASAREFLRNLETWKTQDEIPVSLESAIHKMFGSCTTPSEPLAGEDDGEESASRAVSERRSRRKMPSNHPVSQRTNKAEYGEHIYEQLFQDDQKNTSHHQEQRGPTEVTPSSRREPQHYQQRAPSSSPRGIGKSGRKMFPASSPKSSSGKQICTPLKSDHLIVQNDKFDDSISAISAYTLDAMAQVDPTRTRSLKSNTSKDDSTLFPASSHEGPSTPKKSPSSFHRNRSQQTSHSKLSRMSKTTNTTEDSSFEQRFADDEKHYWKGQSESPRHSSGHSKRSKSQSSRKTHDHTASTCGSSSASFAHPHDVIPFEPGDLLPTTHEEEGDFVSVFASDPDRLAQVLVLPDNMMDTEMAEI</sequence>
<name>A0A7S2Y665_9STRA</name>
<feature type="compositionally biased region" description="Polar residues" evidence="1">
    <location>
        <begin position="137"/>
        <end position="147"/>
    </location>
</feature>
<feature type="compositionally biased region" description="Polar residues" evidence="1">
    <location>
        <begin position="313"/>
        <end position="322"/>
    </location>
</feature>
<evidence type="ECO:0000256" key="1">
    <source>
        <dbReference type="SAM" id="MobiDB-lite"/>
    </source>
</evidence>
<dbReference type="EMBL" id="HBHT01004278">
    <property type="protein sequence ID" value="CAD9945592.1"/>
    <property type="molecule type" value="Transcribed_RNA"/>
</dbReference>
<organism evidence="2">
    <name type="scientific">Entomoneis paludosa</name>
    <dbReference type="NCBI Taxonomy" id="265537"/>
    <lineage>
        <taxon>Eukaryota</taxon>
        <taxon>Sar</taxon>
        <taxon>Stramenopiles</taxon>
        <taxon>Ochrophyta</taxon>
        <taxon>Bacillariophyta</taxon>
        <taxon>Bacillariophyceae</taxon>
        <taxon>Bacillariophycidae</taxon>
        <taxon>Entomoneidaceae</taxon>
        <taxon>Entomoneis</taxon>
    </lineage>
</organism>
<evidence type="ECO:0000313" key="2">
    <source>
        <dbReference type="EMBL" id="CAD9945592.1"/>
    </source>
</evidence>
<feature type="region of interest" description="Disordered" evidence="1">
    <location>
        <begin position="53"/>
        <end position="97"/>
    </location>
</feature>
<protein>
    <submittedName>
        <fullName evidence="2">Uncharacterized protein</fullName>
    </submittedName>
</protein>